<sequence length="166" mass="18500">MDPPPLPPRNLAHAHGSHSQFFNQHHLSGTRSQLPPPLPLPPPPPLPPPLPPLKAPARLRPLPSQPPRRLRVHTLPPRPVASARERSWPRPSPAPRPGRAKVRLRLRGLSACWPVSRRRLAFPVWFYRGRGGQCSLRSLDADSPIWIPDRLIRHIAAPQTPGPPIA</sequence>
<protein>
    <submittedName>
        <fullName evidence="3">Uncharacterized protein isoform X1</fullName>
    </submittedName>
</protein>
<evidence type="ECO:0000256" key="1">
    <source>
        <dbReference type="SAM" id="MobiDB-lite"/>
    </source>
</evidence>
<keyword evidence="2" id="KW-1185">Reference proteome</keyword>
<dbReference type="GeneID" id="109571023"/>
<accession>A0ABM4QSL0</accession>
<evidence type="ECO:0000313" key="2">
    <source>
        <dbReference type="Proteomes" id="UP001652663"/>
    </source>
</evidence>
<gene>
    <name evidence="3" type="primary">LOC109571023</name>
</gene>
<reference evidence="3" key="1">
    <citation type="submission" date="2025-08" db="UniProtKB">
        <authorList>
            <consortium name="RefSeq"/>
        </authorList>
    </citation>
    <scope>IDENTIFICATION</scope>
    <source>
        <tissue evidence="3">Blood</tissue>
    </source>
</reference>
<organism evidence="2 3">
    <name type="scientific">Bos indicus</name>
    <name type="common">Zebu</name>
    <dbReference type="NCBI Taxonomy" id="9915"/>
    <lineage>
        <taxon>Eukaryota</taxon>
        <taxon>Metazoa</taxon>
        <taxon>Chordata</taxon>
        <taxon>Craniata</taxon>
        <taxon>Vertebrata</taxon>
        <taxon>Euteleostomi</taxon>
        <taxon>Mammalia</taxon>
        <taxon>Eutheria</taxon>
        <taxon>Laurasiatheria</taxon>
        <taxon>Artiodactyla</taxon>
        <taxon>Ruminantia</taxon>
        <taxon>Pecora</taxon>
        <taxon>Bovidae</taxon>
        <taxon>Bovinae</taxon>
        <taxon>Bos</taxon>
    </lineage>
</organism>
<feature type="compositionally biased region" description="Pro residues" evidence="1">
    <location>
        <begin position="34"/>
        <end position="54"/>
    </location>
</feature>
<name>A0ABM4QSL0_BOSIN</name>
<evidence type="ECO:0000313" key="3">
    <source>
        <dbReference type="RefSeq" id="XP_070626283.1"/>
    </source>
</evidence>
<proteinExistence type="predicted"/>
<feature type="compositionally biased region" description="Polar residues" evidence="1">
    <location>
        <begin position="17"/>
        <end position="33"/>
    </location>
</feature>
<dbReference type="RefSeq" id="XP_070626283.1">
    <property type="nucleotide sequence ID" value="XM_070770182.1"/>
</dbReference>
<dbReference type="Proteomes" id="UP001652663">
    <property type="component" value="Chromosome 17"/>
</dbReference>
<feature type="region of interest" description="Disordered" evidence="1">
    <location>
        <begin position="1"/>
        <end position="99"/>
    </location>
</feature>